<dbReference type="GO" id="GO:0007165">
    <property type="term" value="P:signal transduction"/>
    <property type="evidence" value="ECO:0007669"/>
    <property type="project" value="TreeGrafter"/>
</dbReference>
<feature type="domain" description="Protein kinase" evidence="1">
    <location>
        <begin position="1"/>
        <end position="239"/>
    </location>
</feature>
<proteinExistence type="predicted"/>
<dbReference type="PANTHER" id="PTHR23257">
    <property type="entry name" value="SERINE-THREONINE PROTEIN KINASE"/>
    <property type="match status" value="1"/>
</dbReference>
<dbReference type="GO" id="GO:0004672">
    <property type="term" value="F:protein kinase activity"/>
    <property type="evidence" value="ECO:0007669"/>
    <property type="project" value="InterPro"/>
</dbReference>
<keyword evidence="3" id="KW-1185">Reference proteome</keyword>
<evidence type="ECO:0000259" key="1">
    <source>
        <dbReference type="PROSITE" id="PS50011"/>
    </source>
</evidence>
<dbReference type="PIRSF" id="PIRSF000654">
    <property type="entry name" value="Integrin-linked_kinase"/>
    <property type="match status" value="1"/>
</dbReference>
<evidence type="ECO:0000313" key="3">
    <source>
        <dbReference type="Proteomes" id="UP000027222"/>
    </source>
</evidence>
<dbReference type="GO" id="GO:0005737">
    <property type="term" value="C:cytoplasm"/>
    <property type="evidence" value="ECO:0007669"/>
    <property type="project" value="TreeGrafter"/>
</dbReference>
<dbReference type="PROSITE" id="PS00108">
    <property type="entry name" value="PROTEIN_KINASE_ST"/>
    <property type="match status" value="1"/>
</dbReference>
<dbReference type="OrthoDB" id="4062651at2759"/>
<dbReference type="EMBL" id="KL142399">
    <property type="protein sequence ID" value="KDR70043.1"/>
    <property type="molecule type" value="Genomic_DNA"/>
</dbReference>
<dbReference type="InterPro" id="IPR050167">
    <property type="entry name" value="Ser_Thr_protein_kinase"/>
</dbReference>
<dbReference type="STRING" id="685588.A0A067STG6"/>
<dbReference type="PROSITE" id="PS50011">
    <property type="entry name" value="PROTEIN_KINASE_DOM"/>
    <property type="match status" value="1"/>
</dbReference>
<dbReference type="PANTHER" id="PTHR23257:SF963">
    <property type="entry name" value="AT08303P"/>
    <property type="match status" value="1"/>
</dbReference>
<accession>A0A067STG6</accession>
<dbReference type="InterPro" id="IPR008271">
    <property type="entry name" value="Ser/Thr_kinase_AS"/>
</dbReference>
<dbReference type="Gene3D" id="1.10.510.10">
    <property type="entry name" value="Transferase(Phosphotransferase) domain 1"/>
    <property type="match status" value="1"/>
</dbReference>
<dbReference type="AlphaFoldDB" id="A0A067STG6"/>
<reference evidence="3" key="1">
    <citation type="journal article" date="2014" name="Proc. Natl. Acad. Sci. U.S.A.">
        <title>Extensive sampling of basidiomycete genomes demonstrates inadequacy of the white-rot/brown-rot paradigm for wood decay fungi.</title>
        <authorList>
            <person name="Riley R."/>
            <person name="Salamov A.A."/>
            <person name="Brown D.W."/>
            <person name="Nagy L.G."/>
            <person name="Floudas D."/>
            <person name="Held B.W."/>
            <person name="Levasseur A."/>
            <person name="Lombard V."/>
            <person name="Morin E."/>
            <person name="Otillar R."/>
            <person name="Lindquist E.A."/>
            <person name="Sun H."/>
            <person name="LaButti K.M."/>
            <person name="Schmutz J."/>
            <person name="Jabbour D."/>
            <person name="Luo H."/>
            <person name="Baker S.E."/>
            <person name="Pisabarro A.G."/>
            <person name="Walton J.D."/>
            <person name="Blanchette R.A."/>
            <person name="Henrissat B."/>
            <person name="Martin F."/>
            <person name="Cullen D."/>
            <person name="Hibbett D.S."/>
            <person name="Grigoriev I.V."/>
        </authorList>
    </citation>
    <scope>NUCLEOTIDE SEQUENCE [LARGE SCALE GENOMIC DNA]</scope>
    <source>
        <strain evidence="3">CBS 339.88</strain>
    </source>
</reference>
<feature type="non-terminal residue" evidence="2">
    <location>
        <position position="246"/>
    </location>
</feature>
<sequence length="246" mass="27257">MESLGPHAHIIDLLGVFLYKNDLLCIVTPWMERGTVSNFIQTEPPPTYRNNLASVKQIADGMAFLKASNVIHGDIKGANILVDLAGNARIADFGLSRFGEWPPTLLSTDALTSNPSSYTFLTTVPDHSASLENKVTHSGAGSSRWMAPERLMPEYWGNLSGKPTFESDVFAFAMVIYEIFSGEVPFHEVNIHMAMLSIVQGRRPMRPILIADDLWIIATRSWNAKPTLRPSIHCIHNQLGQAARND</sequence>
<dbReference type="InterPro" id="IPR001245">
    <property type="entry name" value="Ser-Thr/Tyr_kinase_cat_dom"/>
</dbReference>
<dbReference type="SUPFAM" id="SSF56112">
    <property type="entry name" value="Protein kinase-like (PK-like)"/>
    <property type="match status" value="1"/>
</dbReference>
<evidence type="ECO:0000313" key="2">
    <source>
        <dbReference type="EMBL" id="KDR70043.1"/>
    </source>
</evidence>
<dbReference type="HOGENOM" id="CLU_000288_7_18_1"/>
<dbReference type="InterPro" id="IPR011009">
    <property type="entry name" value="Kinase-like_dom_sf"/>
</dbReference>
<dbReference type="Proteomes" id="UP000027222">
    <property type="component" value="Unassembled WGS sequence"/>
</dbReference>
<name>A0A067STG6_GALM3</name>
<dbReference type="GO" id="GO:0005524">
    <property type="term" value="F:ATP binding"/>
    <property type="evidence" value="ECO:0007669"/>
    <property type="project" value="InterPro"/>
</dbReference>
<dbReference type="InterPro" id="IPR000719">
    <property type="entry name" value="Prot_kinase_dom"/>
</dbReference>
<dbReference type="Pfam" id="PF07714">
    <property type="entry name" value="PK_Tyr_Ser-Thr"/>
    <property type="match status" value="2"/>
</dbReference>
<gene>
    <name evidence="2" type="ORF">GALMADRAFT_103711</name>
</gene>
<organism evidence="2 3">
    <name type="scientific">Galerina marginata (strain CBS 339.88)</name>
    <dbReference type="NCBI Taxonomy" id="685588"/>
    <lineage>
        <taxon>Eukaryota</taxon>
        <taxon>Fungi</taxon>
        <taxon>Dikarya</taxon>
        <taxon>Basidiomycota</taxon>
        <taxon>Agaricomycotina</taxon>
        <taxon>Agaricomycetes</taxon>
        <taxon>Agaricomycetidae</taxon>
        <taxon>Agaricales</taxon>
        <taxon>Agaricineae</taxon>
        <taxon>Strophariaceae</taxon>
        <taxon>Galerina</taxon>
    </lineage>
</organism>
<protein>
    <recommendedName>
        <fullName evidence="1">Protein kinase domain-containing protein</fullName>
    </recommendedName>
</protein>
<dbReference type="SMART" id="SM00220">
    <property type="entry name" value="S_TKc"/>
    <property type="match status" value="1"/>
</dbReference>